<comment type="similarity">
    <text evidence="1">Belongs to the HIBADH-related family.</text>
</comment>
<evidence type="ECO:0000256" key="1">
    <source>
        <dbReference type="ARBA" id="ARBA00009080"/>
    </source>
</evidence>
<proteinExistence type="inferred from homology"/>
<keyword evidence="6" id="KW-1185">Reference proteome</keyword>
<dbReference type="Pfam" id="PF03446">
    <property type="entry name" value="NAD_binding_2"/>
    <property type="match status" value="1"/>
</dbReference>
<dbReference type="InterPro" id="IPR036291">
    <property type="entry name" value="NAD(P)-bd_dom_sf"/>
</dbReference>
<dbReference type="Gene3D" id="3.40.50.720">
    <property type="entry name" value="NAD(P)-binding Rossmann-like Domain"/>
    <property type="match status" value="1"/>
</dbReference>
<gene>
    <name evidence="5" type="ORF">Aru02nite_38480</name>
</gene>
<dbReference type="InterPro" id="IPR051265">
    <property type="entry name" value="HIBADH-related_NP60_sf"/>
</dbReference>
<dbReference type="Gene3D" id="1.10.1040.10">
    <property type="entry name" value="N-(1-d-carboxylethyl)-l-norvaline Dehydrogenase, domain 2"/>
    <property type="match status" value="1"/>
</dbReference>
<name>A0A8J3NET6_9ACTN</name>
<dbReference type="PANTHER" id="PTHR43580">
    <property type="entry name" value="OXIDOREDUCTASE GLYR1-RELATED"/>
    <property type="match status" value="1"/>
</dbReference>
<dbReference type="InterPro" id="IPR013328">
    <property type="entry name" value="6PGD_dom2"/>
</dbReference>
<dbReference type="AlphaFoldDB" id="A0A8J3NET6"/>
<dbReference type="PANTHER" id="PTHR43580:SF2">
    <property type="entry name" value="CYTOKINE-LIKE NUCLEAR FACTOR N-PAC"/>
    <property type="match status" value="1"/>
</dbReference>
<comment type="caution">
    <text evidence="5">The sequence shown here is derived from an EMBL/GenBank/DDBJ whole genome shotgun (WGS) entry which is preliminary data.</text>
</comment>
<dbReference type="InterPro" id="IPR006115">
    <property type="entry name" value="6PGDH_NADP-bd"/>
</dbReference>
<accession>A0A8J3NET6</accession>
<sequence>MVGRTVAGMTNNPPVTVLGLGAMGRALARTLLAAGHPTTVWNRTPGKDDELVAAGAVRAATVADAVAAHRIVLACLLTNDTVDEVLTGVPLDGRILVNLTNGTPAQARALATAYGPDRYLDGGIMAVPPTIGGPHAFVLYSGSAPAYDEARPALETFGEARYLGADPGLAALHDIALLSGMYGMVGGVLHALALVRAAGVSATGFAPLLTRWLTAMAGGVGRYAAQLDAGEYGRDVVSNLGMQAAAWDNLTDTARAEGVDPRLLAPLGDLMRRRAADHPDEDLTGIVELLKETA</sequence>
<evidence type="ECO:0000259" key="3">
    <source>
        <dbReference type="Pfam" id="PF03446"/>
    </source>
</evidence>
<feature type="domain" description="6-phosphogluconate dehydrogenase NADP-binding" evidence="3">
    <location>
        <begin position="15"/>
        <end position="160"/>
    </location>
</feature>
<dbReference type="GO" id="GO:0050661">
    <property type="term" value="F:NADP binding"/>
    <property type="evidence" value="ECO:0007669"/>
    <property type="project" value="InterPro"/>
</dbReference>
<dbReference type="PIRSF" id="PIRSF000103">
    <property type="entry name" value="HIBADH"/>
    <property type="match status" value="1"/>
</dbReference>
<feature type="domain" description="NADPH-dependent reductive aminase-like C-terminal" evidence="4">
    <location>
        <begin position="166"/>
        <end position="291"/>
    </location>
</feature>
<dbReference type="GO" id="GO:0016491">
    <property type="term" value="F:oxidoreductase activity"/>
    <property type="evidence" value="ECO:0007669"/>
    <property type="project" value="UniProtKB-KW"/>
</dbReference>
<dbReference type="InterPro" id="IPR015815">
    <property type="entry name" value="HIBADH-related"/>
</dbReference>
<keyword evidence="2" id="KW-0560">Oxidoreductase</keyword>
<organism evidence="5 6">
    <name type="scientific">Actinocatenispora rupis</name>
    <dbReference type="NCBI Taxonomy" id="519421"/>
    <lineage>
        <taxon>Bacteria</taxon>
        <taxon>Bacillati</taxon>
        <taxon>Actinomycetota</taxon>
        <taxon>Actinomycetes</taxon>
        <taxon>Micromonosporales</taxon>
        <taxon>Micromonosporaceae</taxon>
        <taxon>Actinocatenispora</taxon>
    </lineage>
</organism>
<dbReference type="SUPFAM" id="SSF51735">
    <property type="entry name" value="NAD(P)-binding Rossmann-fold domains"/>
    <property type="match status" value="1"/>
</dbReference>
<evidence type="ECO:0000313" key="5">
    <source>
        <dbReference type="EMBL" id="GID12959.1"/>
    </source>
</evidence>
<dbReference type="Pfam" id="PF21761">
    <property type="entry name" value="RedAm-like_C"/>
    <property type="match status" value="1"/>
</dbReference>
<dbReference type="Proteomes" id="UP000612808">
    <property type="component" value="Unassembled WGS sequence"/>
</dbReference>
<reference evidence="5" key="1">
    <citation type="submission" date="2021-01" db="EMBL/GenBank/DDBJ databases">
        <title>Whole genome shotgun sequence of Actinocatenispora rupis NBRC 107355.</title>
        <authorList>
            <person name="Komaki H."/>
            <person name="Tamura T."/>
        </authorList>
    </citation>
    <scope>NUCLEOTIDE SEQUENCE</scope>
    <source>
        <strain evidence="5">NBRC 107355</strain>
    </source>
</reference>
<evidence type="ECO:0000259" key="4">
    <source>
        <dbReference type="Pfam" id="PF21761"/>
    </source>
</evidence>
<protein>
    <submittedName>
        <fullName evidence="5">Dehydrogenase</fullName>
    </submittedName>
</protein>
<dbReference type="EMBL" id="BOMB01000021">
    <property type="protein sequence ID" value="GID12959.1"/>
    <property type="molecule type" value="Genomic_DNA"/>
</dbReference>
<evidence type="ECO:0000256" key="2">
    <source>
        <dbReference type="ARBA" id="ARBA00023002"/>
    </source>
</evidence>
<evidence type="ECO:0000313" key="6">
    <source>
        <dbReference type="Proteomes" id="UP000612808"/>
    </source>
</evidence>
<dbReference type="InterPro" id="IPR048666">
    <property type="entry name" value="RedAm-like_C"/>
</dbReference>